<evidence type="ECO:0000313" key="3">
    <source>
        <dbReference type="Proteomes" id="UP000650511"/>
    </source>
</evidence>
<accession>A0A8J3ETJ4</accession>
<comment type="caution">
    <text evidence="2">The sequence shown here is derived from an EMBL/GenBank/DDBJ whole genome shotgun (WGS) entry which is preliminary data.</text>
</comment>
<feature type="region of interest" description="Disordered" evidence="1">
    <location>
        <begin position="59"/>
        <end position="107"/>
    </location>
</feature>
<reference evidence="2" key="1">
    <citation type="journal article" date="2014" name="Int. J. Syst. Evol. Microbiol.">
        <title>Complete genome sequence of Corynebacterium casei LMG S-19264T (=DSM 44701T), isolated from a smear-ripened cheese.</title>
        <authorList>
            <consortium name="US DOE Joint Genome Institute (JGI-PGF)"/>
            <person name="Walter F."/>
            <person name="Albersmeier A."/>
            <person name="Kalinowski J."/>
            <person name="Ruckert C."/>
        </authorList>
    </citation>
    <scope>NUCLEOTIDE SEQUENCE</scope>
    <source>
        <strain evidence="2">CGMCC 1.14988</strain>
    </source>
</reference>
<dbReference type="AlphaFoldDB" id="A0A8J3ETJ4"/>
<keyword evidence="3" id="KW-1185">Reference proteome</keyword>
<dbReference type="Proteomes" id="UP000650511">
    <property type="component" value="Unassembled WGS sequence"/>
</dbReference>
<dbReference type="RefSeq" id="WP_165403932.1">
    <property type="nucleotide sequence ID" value="NZ_BMHA01000004.1"/>
</dbReference>
<gene>
    <name evidence="2" type="ORF">GCM10011354_13500</name>
</gene>
<dbReference type="EMBL" id="BMHA01000004">
    <property type="protein sequence ID" value="GGI05318.1"/>
    <property type="molecule type" value="Genomic_DNA"/>
</dbReference>
<evidence type="ECO:0000256" key="1">
    <source>
        <dbReference type="SAM" id="MobiDB-lite"/>
    </source>
</evidence>
<proteinExistence type="predicted"/>
<reference evidence="2" key="2">
    <citation type="submission" date="2020-09" db="EMBL/GenBank/DDBJ databases">
        <authorList>
            <person name="Sun Q."/>
            <person name="Zhou Y."/>
        </authorList>
    </citation>
    <scope>NUCLEOTIDE SEQUENCE</scope>
    <source>
        <strain evidence="2">CGMCC 1.14988</strain>
    </source>
</reference>
<evidence type="ECO:0000313" key="2">
    <source>
        <dbReference type="EMBL" id="GGI05318.1"/>
    </source>
</evidence>
<organism evidence="2 3">
    <name type="scientific">Egicoccus halophilus</name>
    <dbReference type="NCBI Taxonomy" id="1670830"/>
    <lineage>
        <taxon>Bacteria</taxon>
        <taxon>Bacillati</taxon>
        <taxon>Actinomycetota</taxon>
        <taxon>Nitriliruptoria</taxon>
        <taxon>Egicoccales</taxon>
        <taxon>Egicoccaceae</taxon>
        <taxon>Egicoccus</taxon>
    </lineage>
</organism>
<sequence>MARASDSMPMSPARIRCSCGAILADSISGRSVVIDGVEYQFRRRNDRLVCPDCGIAHPMKSLRPDNTEGGADTLERRRRGDRATDLGDQDDGGSAGTVGPSAIAPAG</sequence>
<protein>
    <submittedName>
        <fullName evidence="2">Uncharacterized protein</fullName>
    </submittedName>
</protein>
<name>A0A8J3ETJ4_9ACTN</name>